<evidence type="ECO:0000313" key="2">
    <source>
        <dbReference type="EMBL" id="KAH6894197.1"/>
    </source>
</evidence>
<dbReference type="InterPro" id="IPR011009">
    <property type="entry name" value="Kinase-like_dom_sf"/>
</dbReference>
<dbReference type="PANTHER" id="PTHR21310">
    <property type="entry name" value="AMINOGLYCOSIDE PHOSPHOTRANSFERASE-RELATED-RELATED"/>
    <property type="match status" value="1"/>
</dbReference>
<sequence>MAQRDPVHYLQGPNDDLCGNQQCSSDYGDGCDDELDMFTDVIAALDLEKLPDLAQKTRRAQEPYRAQPDKLPVVGELMHGSYNIIYPIDFSDGIRWLVKVPINGTENKWDKLSAVAMTAEVNTMRLLKRETTTPLPEVFDFSATTDNPLNCPYMFISFIDGIPLQKVWYAKAKNDAEYMAIQTRRMTALEGIAKAMVQLDQYTSEVAGSPLFNADGSLSGVGPARTIDLDALLDRWYVKGDPSDDPIYAEHQVCGDVKEWYEFIPDLHPREVKYPKGIVQLLRWMINWLPEPMGFDHRCVLAHPDLDMQNIIVNENGELQGIIDWDGVCMVPRSMGNRSYPKWLTQDWNPFGYMYSEPTEEADPSTKQACCSGSDDSPSVLKDYRTIYRFLLTIFESNEEECFGEDTTRMSLISTNLFTAAQNPQCRVDIVVKLLEESFATLKTGKEFDLYYVPYHSGEGLIDEKSGIIMMFKEGFLNLLDKEL</sequence>
<evidence type="ECO:0000313" key="3">
    <source>
        <dbReference type="Proteomes" id="UP000777438"/>
    </source>
</evidence>
<keyword evidence="3" id="KW-1185">Reference proteome</keyword>
<comment type="caution">
    <text evidence="2">The sequence shown here is derived from an EMBL/GenBank/DDBJ whole genome shotgun (WGS) entry which is preliminary data.</text>
</comment>
<reference evidence="2 3" key="1">
    <citation type="journal article" date="2021" name="Nat. Commun.">
        <title>Genetic determinants of endophytism in the Arabidopsis root mycobiome.</title>
        <authorList>
            <person name="Mesny F."/>
            <person name="Miyauchi S."/>
            <person name="Thiergart T."/>
            <person name="Pickel B."/>
            <person name="Atanasova L."/>
            <person name="Karlsson M."/>
            <person name="Huettel B."/>
            <person name="Barry K.W."/>
            <person name="Haridas S."/>
            <person name="Chen C."/>
            <person name="Bauer D."/>
            <person name="Andreopoulos W."/>
            <person name="Pangilinan J."/>
            <person name="LaButti K."/>
            <person name="Riley R."/>
            <person name="Lipzen A."/>
            <person name="Clum A."/>
            <person name="Drula E."/>
            <person name="Henrissat B."/>
            <person name="Kohler A."/>
            <person name="Grigoriev I.V."/>
            <person name="Martin F.M."/>
            <person name="Hacquard S."/>
        </authorList>
    </citation>
    <scope>NUCLEOTIDE SEQUENCE [LARGE SCALE GENOMIC DNA]</scope>
    <source>
        <strain evidence="2 3">MPI-CAGE-CH-0241</strain>
    </source>
</reference>
<name>A0A9P9AS84_9HYPO</name>
<dbReference type="Gene3D" id="3.90.1200.10">
    <property type="match status" value="1"/>
</dbReference>
<protein>
    <recommendedName>
        <fullName evidence="1">Aminoglycoside phosphotransferase domain-containing protein</fullName>
    </recommendedName>
</protein>
<dbReference type="Proteomes" id="UP000777438">
    <property type="component" value="Unassembled WGS sequence"/>
</dbReference>
<evidence type="ECO:0000259" key="1">
    <source>
        <dbReference type="Pfam" id="PF01636"/>
    </source>
</evidence>
<dbReference type="PANTHER" id="PTHR21310:SF15">
    <property type="entry name" value="AMINOGLYCOSIDE PHOSPHOTRANSFERASE DOMAIN-CONTAINING PROTEIN"/>
    <property type="match status" value="1"/>
</dbReference>
<dbReference type="SUPFAM" id="SSF56112">
    <property type="entry name" value="Protein kinase-like (PK-like)"/>
    <property type="match status" value="1"/>
</dbReference>
<dbReference type="OrthoDB" id="10003767at2759"/>
<accession>A0A9P9AS84</accession>
<gene>
    <name evidence="2" type="ORF">B0T10DRAFT_558352</name>
</gene>
<dbReference type="InterPro" id="IPR002575">
    <property type="entry name" value="Aminoglycoside_PTrfase"/>
</dbReference>
<dbReference type="Pfam" id="PF01636">
    <property type="entry name" value="APH"/>
    <property type="match status" value="1"/>
</dbReference>
<proteinExistence type="predicted"/>
<dbReference type="AlphaFoldDB" id="A0A9P9AS84"/>
<dbReference type="EMBL" id="JAGPYM010000005">
    <property type="protein sequence ID" value="KAH6894197.1"/>
    <property type="molecule type" value="Genomic_DNA"/>
</dbReference>
<dbReference type="InterPro" id="IPR051678">
    <property type="entry name" value="AGP_Transferase"/>
</dbReference>
<feature type="domain" description="Aminoglycoside phosphotransferase" evidence="1">
    <location>
        <begin position="113"/>
        <end position="332"/>
    </location>
</feature>
<organism evidence="2 3">
    <name type="scientific">Thelonectria olida</name>
    <dbReference type="NCBI Taxonomy" id="1576542"/>
    <lineage>
        <taxon>Eukaryota</taxon>
        <taxon>Fungi</taxon>
        <taxon>Dikarya</taxon>
        <taxon>Ascomycota</taxon>
        <taxon>Pezizomycotina</taxon>
        <taxon>Sordariomycetes</taxon>
        <taxon>Hypocreomycetidae</taxon>
        <taxon>Hypocreales</taxon>
        <taxon>Nectriaceae</taxon>
        <taxon>Thelonectria</taxon>
    </lineage>
</organism>